<keyword evidence="1" id="KW-0472">Membrane</keyword>
<feature type="transmembrane region" description="Helical" evidence="1">
    <location>
        <begin position="78"/>
        <end position="98"/>
    </location>
</feature>
<keyword evidence="1" id="KW-0812">Transmembrane</keyword>
<feature type="transmembrane region" description="Helical" evidence="1">
    <location>
        <begin position="49"/>
        <end position="71"/>
    </location>
</feature>
<comment type="caution">
    <text evidence="2">The sequence shown here is derived from an EMBL/GenBank/DDBJ whole genome shotgun (WGS) entry which is preliminary data.</text>
</comment>
<evidence type="ECO:0000313" key="2">
    <source>
        <dbReference type="EMBL" id="RFT14986.1"/>
    </source>
</evidence>
<sequence length="133" mass="15257">MDREKRFILGLVIIGVINLFVALMTIAFWTGHLLANRFPKTLPVPDNLYNGFAIPDLVMSVFLIISSFGLLRFKKTGYVFALLGIGMWLFDVLLVAALTGFFRIGIVIPSLLYCLWAIYYLWKKREIFQLFAD</sequence>
<dbReference type="EMBL" id="QUAH01000015">
    <property type="protein sequence ID" value="RFT14986.1"/>
    <property type="molecule type" value="Genomic_DNA"/>
</dbReference>
<evidence type="ECO:0000313" key="3">
    <source>
        <dbReference type="Proteomes" id="UP000257323"/>
    </source>
</evidence>
<protein>
    <submittedName>
        <fullName evidence="2">Uncharacterized protein</fullName>
    </submittedName>
</protein>
<dbReference type="AlphaFoldDB" id="A0A3E2BK43"/>
<accession>A0A3E2BK43</accession>
<feature type="transmembrane region" description="Helical" evidence="1">
    <location>
        <begin position="104"/>
        <end position="122"/>
    </location>
</feature>
<keyword evidence="1" id="KW-1133">Transmembrane helix</keyword>
<dbReference type="Proteomes" id="UP000257323">
    <property type="component" value="Unassembled WGS sequence"/>
</dbReference>
<name>A0A3E2BK43_9BACT</name>
<feature type="transmembrane region" description="Helical" evidence="1">
    <location>
        <begin position="7"/>
        <end position="29"/>
    </location>
</feature>
<gene>
    <name evidence="2" type="ORF">OP8BY_1186</name>
</gene>
<proteinExistence type="predicted"/>
<organism evidence="2 3">
    <name type="scientific">Candidatus Saccharicenans subterraneus</name>
    <dbReference type="NCBI Taxonomy" id="2508984"/>
    <lineage>
        <taxon>Bacteria</taxon>
        <taxon>Candidatus Aminicenantota</taxon>
        <taxon>Candidatus Aminicenantia</taxon>
        <taxon>Candidatus Aminicenantales</taxon>
        <taxon>Candidatus Saccharicenantaceae</taxon>
        <taxon>Candidatus Saccharicenans</taxon>
    </lineage>
</organism>
<reference evidence="2 3" key="1">
    <citation type="submission" date="2018-08" db="EMBL/GenBank/DDBJ databases">
        <title>Genome analysis of the thermophilic bacterium of the candidate phylum Aminicenantes from deep subsurface aquifer revealed its physiology and ecological role.</title>
        <authorList>
            <person name="Kadnikov V.V."/>
            <person name="Mardanov A.V."/>
            <person name="Beletsky A.V."/>
            <person name="Karnachuk O.V."/>
            <person name="Ravin N.V."/>
        </authorList>
    </citation>
    <scope>NUCLEOTIDE SEQUENCE [LARGE SCALE GENOMIC DNA]</scope>
    <source>
        <strain evidence="2">BY38</strain>
    </source>
</reference>
<evidence type="ECO:0000256" key="1">
    <source>
        <dbReference type="SAM" id="Phobius"/>
    </source>
</evidence>